<dbReference type="GO" id="GO:0005737">
    <property type="term" value="C:cytoplasm"/>
    <property type="evidence" value="ECO:0007669"/>
    <property type="project" value="UniProtKB-SubCell"/>
</dbReference>
<dbReference type="InterPro" id="IPR008471">
    <property type="entry name" value="MnmC-like_methylTransf"/>
</dbReference>
<comment type="cofactor">
    <cofactor evidence="10">
        <name>FAD</name>
        <dbReference type="ChEBI" id="CHEBI:57692"/>
    </cofactor>
</comment>
<evidence type="ECO:0000256" key="3">
    <source>
        <dbReference type="ARBA" id="ARBA00022630"/>
    </source>
</evidence>
<dbReference type="HAMAP" id="MF_01102">
    <property type="entry name" value="MnmC"/>
    <property type="match status" value="1"/>
</dbReference>
<dbReference type="EC" id="1.5.-.-" evidence="10"/>
<evidence type="ECO:0000256" key="7">
    <source>
        <dbReference type="ARBA" id="ARBA00022827"/>
    </source>
</evidence>
<evidence type="ECO:0000256" key="9">
    <source>
        <dbReference type="ARBA" id="ARBA00023268"/>
    </source>
</evidence>
<accession>A0A0W0VAR6</accession>
<dbReference type="GO" id="GO:0032259">
    <property type="term" value="P:methylation"/>
    <property type="evidence" value="ECO:0007669"/>
    <property type="project" value="UniProtKB-KW"/>
</dbReference>
<evidence type="ECO:0000259" key="11">
    <source>
        <dbReference type="Pfam" id="PF01266"/>
    </source>
</evidence>
<dbReference type="EC" id="2.1.1.61" evidence="10"/>
<dbReference type="NCBIfam" id="NF002481">
    <property type="entry name" value="PRK01747.1-2"/>
    <property type="match status" value="1"/>
</dbReference>
<dbReference type="InterPro" id="IPR029063">
    <property type="entry name" value="SAM-dependent_MTases_sf"/>
</dbReference>
<keyword evidence="8 10" id="KW-0560">Oxidoreductase</keyword>
<keyword evidence="9 10" id="KW-0511">Multifunctional enzyme</keyword>
<dbReference type="PATRIC" id="fig|456.5.peg.1603"/>
<dbReference type="SUPFAM" id="SSF54373">
    <property type="entry name" value="FAD-linked reductases, C-terminal domain"/>
    <property type="match status" value="1"/>
</dbReference>
<gene>
    <name evidence="10 13" type="primary">mnmC</name>
    <name evidence="13" type="ORF">Ljor_1500</name>
</gene>
<dbReference type="GO" id="GO:0016645">
    <property type="term" value="F:oxidoreductase activity, acting on the CH-NH group of donors"/>
    <property type="evidence" value="ECO:0007669"/>
    <property type="project" value="InterPro"/>
</dbReference>
<dbReference type="Gene3D" id="3.40.50.150">
    <property type="entry name" value="Vaccinia Virus protein VP39"/>
    <property type="match status" value="1"/>
</dbReference>
<dbReference type="InterPro" id="IPR036188">
    <property type="entry name" value="FAD/NAD-bd_sf"/>
</dbReference>
<keyword evidence="3 10" id="KW-0285">Flavoprotein</keyword>
<dbReference type="Pfam" id="PF05430">
    <property type="entry name" value="Methyltransf_30"/>
    <property type="match status" value="1"/>
</dbReference>
<feature type="domain" description="MnmC-like methyltransferase" evidence="12">
    <location>
        <begin position="119"/>
        <end position="252"/>
    </location>
</feature>
<comment type="similarity">
    <text evidence="10">In the C-terminal section; belongs to the DAO family.</text>
</comment>
<reference evidence="13 14" key="1">
    <citation type="submission" date="2015-11" db="EMBL/GenBank/DDBJ databases">
        <title>Genomic analysis of 38 Legionella species identifies large and diverse effector repertoires.</title>
        <authorList>
            <person name="Burstein D."/>
            <person name="Amaro F."/>
            <person name="Zusman T."/>
            <person name="Lifshitz Z."/>
            <person name="Cohen O."/>
            <person name="Gilbert J.A."/>
            <person name="Pupko T."/>
            <person name="Shuman H.A."/>
            <person name="Segal G."/>
        </authorList>
    </citation>
    <scope>NUCLEOTIDE SEQUENCE [LARGE SCALE GENOMIC DNA]</scope>
    <source>
        <strain evidence="13 14">BL-540</strain>
    </source>
</reference>
<keyword evidence="14" id="KW-1185">Reference proteome</keyword>
<evidence type="ECO:0000256" key="10">
    <source>
        <dbReference type="HAMAP-Rule" id="MF_01102"/>
    </source>
</evidence>
<comment type="subcellular location">
    <subcellularLocation>
        <location evidence="10">Cytoplasm</location>
    </subcellularLocation>
</comment>
<feature type="region of interest" description="FAD-dependent cmnm(5)s(2)U34 oxidoreductase" evidence="10">
    <location>
        <begin position="285"/>
        <end position="668"/>
    </location>
</feature>
<evidence type="ECO:0000313" key="13">
    <source>
        <dbReference type="EMBL" id="KTD17194.1"/>
    </source>
</evidence>
<dbReference type="NCBIfam" id="NF033855">
    <property type="entry name" value="tRNA_MNMC2"/>
    <property type="match status" value="1"/>
</dbReference>
<dbReference type="EMBL" id="LNYJ01000011">
    <property type="protein sequence ID" value="KTD17194.1"/>
    <property type="molecule type" value="Genomic_DNA"/>
</dbReference>
<dbReference type="SUPFAM" id="SSF51905">
    <property type="entry name" value="FAD/NAD(P)-binding domain"/>
    <property type="match status" value="1"/>
</dbReference>
<comment type="function">
    <text evidence="10">Catalyzes the last two steps in the biosynthesis of 5-methylaminomethyl-2-thiouridine (mnm(5)s(2)U) at the wobble position (U34) in tRNA. Catalyzes the FAD-dependent demodification of cmnm(5)s(2)U34 to nm(5)s(2)U34, followed by the transfer of a methyl group from S-adenosyl-L-methionine to nm(5)s(2)U34, to form mnm(5)s(2)U34.</text>
</comment>
<keyword evidence="6 10" id="KW-0819">tRNA processing</keyword>
<evidence type="ECO:0000256" key="5">
    <source>
        <dbReference type="ARBA" id="ARBA00022691"/>
    </source>
</evidence>
<organism evidence="13 14">
    <name type="scientific">Legionella jordanis</name>
    <dbReference type="NCBI Taxonomy" id="456"/>
    <lineage>
        <taxon>Bacteria</taxon>
        <taxon>Pseudomonadati</taxon>
        <taxon>Pseudomonadota</taxon>
        <taxon>Gammaproteobacteria</taxon>
        <taxon>Legionellales</taxon>
        <taxon>Legionellaceae</taxon>
        <taxon>Legionella</taxon>
    </lineage>
</organism>
<evidence type="ECO:0000313" key="14">
    <source>
        <dbReference type="Proteomes" id="UP000055035"/>
    </source>
</evidence>
<dbReference type="InterPro" id="IPR006076">
    <property type="entry name" value="FAD-dep_OxRdtase"/>
</dbReference>
<evidence type="ECO:0000256" key="8">
    <source>
        <dbReference type="ARBA" id="ARBA00023002"/>
    </source>
</evidence>
<dbReference type="Proteomes" id="UP000055035">
    <property type="component" value="Unassembled WGS sequence"/>
</dbReference>
<keyword evidence="2 10" id="KW-0489">Methyltransferase</keyword>
<evidence type="ECO:0000259" key="12">
    <source>
        <dbReference type="Pfam" id="PF05430"/>
    </source>
</evidence>
<keyword evidence="4 10" id="KW-0808">Transferase</keyword>
<evidence type="ECO:0000256" key="6">
    <source>
        <dbReference type="ARBA" id="ARBA00022694"/>
    </source>
</evidence>
<dbReference type="Pfam" id="PF01266">
    <property type="entry name" value="DAO"/>
    <property type="match status" value="1"/>
</dbReference>
<proteinExistence type="inferred from homology"/>
<dbReference type="NCBIfam" id="TIGR03197">
    <property type="entry name" value="MnmC_Cterm"/>
    <property type="match status" value="1"/>
</dbReference>
<comment type="catalytic activity">
    <reaction evidence="10">
        <text>5-aminomethyl-2-thiouridine(34) in tRNA + S-adenosyl-L-methionine = 5-methylaminomethyl-2-thiouridine(34) in tRNA + S-adenosyl-L-homocysteine + H(+)</text>
        <dbReference type="Rhea" id="RHEA:19569"/>
        <dbReference type="Rhea" id="RHEA-COMP:10195"/>
        <dbReference type="Rhea" id="RHEA-COMP:10197"/>
        <dbReference type="ChEBI" id="CHEBI:15378"/>
        <dbReference type="ChEBI" id="CHEBI:57856"/>
        <dbReference type="ChEBI" id="CHEBI:59789"/>
        <dbReference type="ChEBI" id="CHEBI:74454"/>
        <dbReference type="ChEBI" id="CHEBI:74455"/>
        <dbReference type="EC" id="2.1.1.61"/>
    </reaction>
</comment>
<evidence type="ECO:0000256" key="2">
    <source>
        <dbReference type="ARBA" id="ARBA00022603"/>
    </source>
</evidence>
<comment type="similarity">
    <text evidence="10">In the N-terminal section; belongs to the methyltransferase superfamily. tRNA (mnm(5)s(2)U34)-methyltransferase family.</text>
</comment>
<sequence length="668" mass="74838">MSRCVSNPFVPVKTANLSWRGDLPFSQEFNDIYFSFDDGLKEAEHVFITGNRLIDRWHNLSAETFVIAETGFGSGLNFLLTWSLWKKHAPENSRLYYFSCEQFPLTKTDLARCLKLWPQLKTEAETLLLEYPVLTPGFHFLTFDDGRINLVLMLGDALSCYQQLVVCGDPSLEARLRNQFIDAWYLDGFAPAKNANMWSEDLFYTISLLSKPGTTLATFSAAALVKQNLRKVGFLIEKIKGFGRKRDMITAVCNQEAKECKRKNRITPWHHNVLPKIEQKKAIVLGAGLAGCYTAYALAKRNWQVQLMDSQSEVGLGASGNKQAVLYPMLSTYHSPLTAFMLSGFLFAVREYSKFLGQYDVGELSGILQLAFNETEKRAHLDLREWLASYPELGQLLSAQEASEVAGIDLQCGGLFIPLSGWINSPKLCRILSDHENITWSPNTSIDELVYRDGGWWANGQSAEVLVIANGYQAKQFKETEFLPLKPIRGQMSFIQASPDSQLLKLPLCGDGHILPMFGKGHALGATYHLSRFDSECCPEDDELNLARLEKIPSGLTWSKKCKSSWAGVRGATTDYLPIVGPVPNSSEFRQRFAGLESNAKRWLPYAGPYYNGLYLCAGFGSRGLTTIPLAAEWLAASINNEPSVLPRYLMQALSPARFIRKSIIRKS</sequence>
<dbReference type="GO" id="GO:0004808">
    <property type="term" value="F:tRNA (5-methylaminomethyl-2-thiouridylate)(34)-methyltransferase activity"/>
    <property type="evidence" value="ECO:0007669"/>
    <property type="project" value="UniProtKB-EC"/>
</dbReference>
<dbReference type="InterPro" id="IPR017610">
    <property type="entry name" value="tRNA_S-uridine_synth_MnmC_C"/>
</dbReference>
<dbReference type="GO" id="GO:0002097">
    <property type="term" value="P:tRNA wobble base modification"/>
    <property type="evidence" value="ECO:0007669"/>
    <property type="project" value="UniProtKB-UniRule"/>
</dbReference>
<keyword evidence="5 10" id="KW-0949">S-adenosyl-L-methionine</keyword>
<keyword evidence="7 10" id="KW-0274">FAD</keyword>
<evidence type="ECO:0000256" key="1">
    <source>
        <dbReference type="ARBA" id="ARBA00022490"/>
    </source>
</evidence>
<dbReference type="InterPro" id="IPR023032">
    <property type="entry name" value="tRNA_MAMT_biosynth_bifunc_MnmC"/>
</dbReference>
<dbReference type="Gene3D" id="3.50.50.60">
    <property type="entry name" value="FAD/NAD(P)-binding domain"/>
    <property type="match status" value="1"/>
</dbReference>
<dbReference type="STRING" id="456.Ljor_1500"/>
<dbReference type="PANTHER" id="PTHR13847">
    <property type="entry name" value="SARCOSINE DEHYDROGENASE-RELATED"/>
    <property type="match status" value="1"/>
</dbReference>
<protein>
    <recommendedName>
        <fullName evidence="10">tRNA 5-methylaminomethyl-2-thiouridine biosynthesis bifunctional protein MnmC</fullName>
        <shortName evidence="10">tRNA mnm(5)s(2)U biosynthesis bifunctional protein</shortName>
    </recommendedName>
    <domain>
        <recommendedName>
            <fullName evidence="10">tRNA (mnm(5)s(2)U34)-methyltransferase</fullName>
            <ecNumber evidence="10">2.1.1.61</ecNumber>
        </recommendedName>
    </domain>
    <domain>
        <recommendedName>
            <fullName evidence="10">FAD-dependent cmnm(5)s(2)U34 oxidoreductase</fullName>
            <ecNumber evidence="10">1.5.-.-</ecNumber>
        </recommendedName>
    </domain>
</protein>
<feature type="domain" description="FAD dependent oxidoreductase" evidence="11">
    <location>
        <begin position="282"/>
        <end position="637"/>
    </location>
</feature>
<feature type="region of interest" description="tRNA (mnm(5)s(2)U34)-methyltransferase" evidence="10">
    <location>
        <begin position="1"/>
        <end position="254"/>
    </location>
</feature>
<dbReference type="AlphaFoldDB" id="A0A0W0VAR6"/>
<dbReference type="GO" id="GO:0050660">
    <property type="term" value="F:flavin adenine dinucleotide binding"/>
    <property type="evidence" value="ECO:0007669"/>
    <property type="project" value="UniProtKB-UniRule"/>
</dbReference>
<comment type="caution">
    <text evidence="13">The sequence shown here is derived from an EMBL/GenBank/DDBJ whole genome shotgun (WGS) entry which is preliminary data.</text>
</comment>
<dbReference type="PANTHER" id="PTHR13847:SF283">
    <property type="entry name" value="TRNA 5-METHYLAMINOMETHYL-2-THIOURIDINE BIOSYNTHESIS BIFUNCTIONAL PROTEIN MNMC"/>
    <property type="match status" value="1"/>
</dbReference>
<evidence type="ECO:0000256" key="4">
    <source>
        <dbReference type="ARBA" id="ARBA00022679"/>
    </source>
</evidence>
<dbReference type="Gene3D" id="3.30.9.10">
    <property type="entry name" value="D-Amino Acid Oxidase, subunit A, domain 2"/>
    <property type="match status" value="1"/>
</dbReference>
<keyword evidence="1 10" id="KW-0963">Cytoplasm</keyword>
<dbReference type="InterPro" id="IPR047785">
    <property type="entry name" value="tRNA_MNMC2"/>
</dbReference>
<name>A0A0W0VAR6_9GAMM</name>